<evidence type="ECO:0000256" key="1">
    <source>
        <dbReference type="SAM" id="MobiDB-lite"/>
    </source>
</evidence>
<dbReference type="Proteomes" id="UP000542210">
    <property type="component" value="Unassembled WGS sequence"/>
</dbReference>
<protein>
    <submittedName>
        <fullName evidence="2">Uncharacterized protein</fullName>
    </submittedName>
</protein>
<proteinExistence type="predicted"/>
<comment type="caution">
    <text evidence="2">The sequence shown here is derived from an EMBL/GenBank/DDBJ whole genome shotgun (WGS) entry which is preliminary data.</text>
</comment>
<evidence type="ECO:0000313" key="3">
    <source>
        <dbReference type="Proteomes" id="UP000542210"/>
    </source>
</evidence>
<keyword evidence="3" id="KW-1185">Reference proteome</keyword>
<dbReference type="AlphaFoldDB" id="A0A7W7DDF8"/>
<name>A0A7W7DDF8_9ACTN</name>
<accession>A0A7W7DDF8</accession>
<organism evidence="2 3">
    <name type="scientific">Sphaerisporangium siamense</name>
    <dbReference type="NCBI Taxonomy" id="795645"/>
    <lineage>
        <taxon>Bacteria</taxon>
        <taxon>Bacillati</taxon>
        <taxon>Actinomycetota</taxon>
        <taxon>Actinomycetes</taxon>
        <taxon>Streptosporangiales</taxon>
        <taxon>Streptosporangiaceae</taxon>
        <taxon>Sphaerisporangium</taxon>
    </lineage>
</organism>
<dbReference type="EMBL" id="JACHND010000001">
    <property type="protein sequence ID" value="MBB4704581.1"/>
    <property type="molecule type" value="Genomic_DNA"/>
</dbReference>
<sequence length="111" mass="11921">MTGELPEHMHRHAGIRHPGQARVPEIVAPKMLEPRLGHHLIPMGRVLPSVRFFGQSTTENRVGGQGPSEGGRTVKVDDRSAVEGRRSVVADVQTASVAHMTATAAAIEDLC</sequence>
<feature type="region of interest" description="Disordered" evidence="1">
    <location>
        <begin position="57"/>
        <end position="78"/>
    </location>
</feature>
<evidence type="ECO:0000313" key="2">
    <source>
        <dbReference type="EMBL" id="MBB4704581.1"/>
    </source>
</evidence>
<dbReference type="RefSeq" id="WP_203959232.1">
    <property type="nucleotide sequence ID" value="NZ_BOOV01000019.1"/>
</dbReference>
<gene>
    <name evidence="2" type="ORF">BJ982_006125</name>
</gene>
<reference evidence="2 3" key="1">
    <citation type="submission" date="2020-08" db="EMBL/GenBank/DDBJ databases">
        <title>Sequencing the genomes of 1000 actinobacteria strains.</title>
        <authorList>
            <person name="Klenk H.-P."/>
        </authorList>
    </citation>
    <scope>NUCLEOTIDE SEQUENCE [LARGE SCALE GENOMIC DNA]</scope>
    <source>
        <strain evidence="2 3">DSM 45784</strain>
    </source>
</reference>
<feature type="region of interest" description="Disordered" evidence="1">
    <location>
        <begin position="1"/>
        <end position="22"/>
    </location>
</feature>